<sequence>MVIVQDLVVAHIQLAVQSSDSYFWFSLWLGAGPLANLVDQIHYPALKIGDVFSNDHGCLRGLIVSLVPTNVTEEILQHHVFLSGDRMSP</sequence>
<evidence type="ECO:0000313" key="1">
    <source>
        <dbReference type="EMBL" id="KAL3516407.1"/>
    </source>
</evidence>
<keyword evidence="2" id="KW-1185">Reference proteome</keyword>
<dbReference type="AlphaFoldDB" id="A0ABD2ZE63"/>
<name>A0ABD2ZE63_9GENT</name>
<protein>
    <submittedName>
        <fullName evidence="1">Uncharacterized protein</fullName>
    </submittedName>
</protein>
<evidence type="ECO:0000313" key="2">
    <source>
        <dbReference type="Proteomes" id="UP001630127"/>
    </source>
</evidence>
<comment type="caution">
    <text evidence="1">The sequence shown here is derived from an EMBL/GenBank/DDBJ whole genome shotgun (WGS) entry which is preliminary data.</text>
</comment>
<accession>A0ABD2ZE63</accession>
<gene>
    <name evidence="1" type="ORF">ACH5RR_023309</name>
</gene>
<dbReference type="Proteomes" id="UP001630127">
    <property type="component" value="Unassembled WGS sequence"/>
</dbReference>
<reference evidence="1 2" key="1">
    <citation type="submission" date="2024-11" db="EMBL/GenBank/DDBJ databases">
        <title>A near-complete genome assembly of Cinchona calisaya.</title>
        <authorList>
            <person name="Lian D.C."/>
            <person name="Zhao X.W."/>
            <person name="Wei L."/>
        </authorList>
    </citation>
    <scope>NUCLEOTIDE SEQUENCE [LARGE SCALE GENOMIC DNA]</scope>
    <source>
        <tissue evidence="1">Nenye</tissue>
    </source>
</reference>
<dbReference type="EMBL" id="JBJUIK010000010">
    <property type="protein sequence ID" value="KAL3516407.1"/>
    <property type="molecule type" value="Genomic_DNA"/>
</dbReference>
<organism evidence="1 2">
    <name type="scientific">Cinchona calisaya</name>
    <dbReference type="NCBI Taxonomy" id="153742"/>
    <lineage>
        <taxon>Eukaryota</taxon>
        <taxon>Viridiplantae</taxon>
        <taxon>Streptophyta</taxon>
        <taxon>Embryophyta</taxon>
        <taxon>Tracheophyta</taxon>
        <taxon>Spermatophyta</taxon>
        <taxon>Magnoliopsida</taxon>
        <taxon>eudicotyledons</taxon>
        <taxon>Gunneridae</taxon>
        <taxon>Pentapetalae</taxon>
        <taxon>asterids</taxon>
        <taxon>lamiids</taxon>
        <taxon>Gentianales</taxon>
        <taxon>Rubiaceae</taxon>
        <taxon>Cinchonoideae</taxon>
        <taxon>Cinchoneae</taxon>
        <taxon>Cinchona</taxon>
    </lineage>
</organism>
<proteinExistence type="predicted"/>